<dbReference type="OrthoDB" id="26561at2157"/>
<name>A0A031LTP0_9CREN</name>
<reference evidence="1 2" key="1">
    <citation type="submission" date="2014-03" db="EMBL/GenBank/DDBJ databases">
        <title>Draft genome sequence of the novel thermoacidophilic archaea Acidianus copahuensis ALE1 strain, isolated from Copahue volcanic area in Neuquen Argentina.</title>
        <authorList>
            <person name="Urbieta M.S."/>
            <person name="Rascovan N."/>
            <person name="Castro C."/>
            <person name="Revale S."/>
            <person name="Giaveno M.A."/>
            <person name="Vazquez M.P."/>
            <person name="Donati E.R."/>
        </authorList>
    </citation>
    <scope>NUCLEOTIDE SEQUENCE [LARGE SCALE GENOMIC DNA]</scope>
    <source>
        <strain evidence="1 2">ALE1</strain>
    </source>
</reference>
<comment type="caution">
    <text evidence="1">The sequence shown here is derived from an EMBL/GenBank/DDBJ whole genome shotgun (WGS) entry which is preliminary data.</text>
</comment>
<organism evidence="1 2">
    <name type="scientific">Candidatus Acidianus copahuensis</name>
    <dbReference type="NCBI Taxonomy" id="1160895"/>
    <lineage>
        <taxon>Archaea</taxon>
        <taxon>Thermoproteota</taxon>
        <taxon>Thermoprotei</taxon>
        <taxon>Sulfolobales</taxon>
        <taxon>Sulfolobaceae</taxon>
        <taxon>Acidianus</taxon>
    </lineage>
</organism>
<dbReference type="RefSeq" id="WP_081801180.1">
    <property type="nucleotide sequence ID" value="NZ_JFZT01000017.1"/>
</dbReference>
<evidence type="ECO:0000313" key="2">
    <source>
        <dbReference type="Proteomes" id="UP000024332"/>
    </source>
</evidence>
<dbReference type="AlphaFoldDB" id="A0A031LTP0"/>
<proteinExistence type="predicted"/>
<protein>
    <submittedName>
        <fullName evidence="1">Uncharacterized protein</fullName>
    </submittedName>
</protein>
<dbReference type="Proteomes" id="UP000024332">
    <property type="component" value="Unassembled WGS sequence"/>
</dbReference>
<evidence type="ECO:0000313" key="1">
    <source>
        <dbReference type="EMBL" id="EZQ11090.1"/>
    </source>
</evidence>
<sequence length="60" mass="6753">MARRTCPTCKKVVEEKLEKEGNKVTKSCPECGFIFVSYVKGKGYTIFNSVEISENRTSSN</sequence>
<keyword evidence="2" id="KW-1185">Reference proteome</keyword>
<dbReference type="STRING" id="1160895.CM19_02520"/>
<accession>A0A031LTP0</accession>
<gene>
    <name evidence="1" type="ORF">CM19_02520</name>
</gene>
<dbReference type="EMBL" id="JFZT01000017">
    <property type="protein sequence ID" value="EZQ11090.1"/>
    <property type="molecule type" value="Genomic_DNA"/>
</dbReference>